<dbReference type="Proteomes" id="UP000696573">
    <property type="component" value="Unassembled WGS sequence"/>
</dbReference>
<evidence type="ECO:0000313" key="5">
    <source>
        <dbReference type="Proteomes" id="UP000696573"/>
    </source>
</evidence>
<evidence type="ECO:0000259" key="2">
    <source>
        <dbReference type="Pfam" id="PF21307"/>
    </source>
</evidence>
<dbReference type="Pfam" id="PF22124">
    <property type="entry name" value="Glyco_hydro_95_cat"/>
    <property type="match status" value="1"/>
</dbReference>
<evidence type="ECO:0000313" key="4">
    <source>
        <dbReference type="EMBL" id="CAH0024805.1"/>
    </source>
</evidence>
<keyword evidence="1" id="KW-0732">Signal</keyword>
<feature type="chain" id="PRO_5040372308" evidence="1">
    <location>
        <begin position="18"/>
        <end position="579"/>
    </location>
</feature>
<proteinExistence type="predicted"/>
<sequence>MISASLIVTIWFGLATGRSFWSSTPAGYGSQLADDYVLKTAYPLGNGRLGAMPFGPPSSEKLLLNVDSLWSEGPFEIANYSGGNPPDYAPKYPALSDIRVNIFKAGTGDVDGLLGSNSYLGPYHVLGNLTMAFDGFSNYSDYKRVLDLTTGTHRTEFTSDSSSRRAYVDVTTYCSYPDQICIWSVWSNVTIPRFSVGFENHLVSNGLTEVECGEDNHVRLIGLTQKGPPEGMKSEAVARLSKDSTATLPTSGAWMAQHVWDYFDYTQDLSWLKEVGYPLLKGGGEFWLPQLQEDRFSRDGSLVVNPCNSPEHGPTTFGCAHDQQEFHQVFDNILSSSVLVGDEDSYFLKSVAYALLRLDRGLHFTEWGGVKEWKIPDSYGYDVKNTHRHLSHLTGWYRYPGYSVSSYQGDYSTNTTIQAALEETLIARGNGTSEEADPGWGKVWRSAPWARLNNTDQAYIHLKYAVETNTAVNGLSMHDKKQPPFQIDANQGYGGAVPSMLSVDLPLPHDAGDDTVRTVVLGPAIPKAWAEGSVDGLRVRGGGLVHFEWDDEGIVARATLEGSRTKVRLVNKNGHALVD</sequence>
<organism evidence="4 5">
    <name type="scientific">Clonostachys rhizophaga</name>
    <dbReference type="NCBI Taxonomy" id="160324"/>
    <lineage>
        <taxon>Eukaryota</taxon>
        <taxon>Fungi</taxon>
        <taxon>Dikarya</taxon>
        <taxon>Ascomycota</taxon>
        <taxon>Pezizomycotina</taxon>
        <taxon>Sordariomycetes</taxon>
        <taxon>Hypocreomycetidae</taxon>
        <taxon>Hypocreales</taxon>
        <taxon>Bionectriaceae</taxon>
        <taxon>Clonostachys</taxon>
    </lineage>
</organism>
<comment type="caution">
    <text evidence="4">The sequence shown here is derived from an EMBL/GenBank/DDBJ whole genome shotgun (WGS) entry which is preliminary data.</text>
</comment>
<dbReference type="GO" id="GO:0004560">
    <property type="term" value="F:alpha-L-fucosidase activity"/>
    <property type="evidence" value="ECO:0007669"/>
    <property type="project" value="TreeGrafter"/>
</dbReference>
<dbReference type="InterPro" id="IPR049053">
    <property type="entry name" value="AFCA-like_C"/>
</dbReference>
<dbReference type="AlphaFoldDB" id="A0A9N9YKR2"/>
<gene>
    <name evidence="4" type="ORF">CRHIZ90672A_00011990</name>
</gene>
<dbReference type="EMBL" id="CABFNQ020000700">
    <property type="protein sequence ID" value="CAH0024805.1"/>
    <property type="molecule type" value="Genomic_DNA"/>
</dbReference>
<feature type="signal peptide" evidence="1">
    <location>
        <begin position="1"/>
        <end position="17"/>
    </location>
</feature>
<dbReference type="PANTHER" id="PTHR31084:SF3">
    <property type="entry name" value="ALPHA-FUCOSIDASE A"/>
    <property type="match status" value="1"/>
</dbReference>
<dbReference type="GO" id="GO:0005975">
    <property type="term" value="P:carbohydrate metabolic process"/>
    <property type="evidence" value="ECO:0007669"/>
    <property type="project" value="InterPro"/>
</dbReference>
<dbReference type="Pfam" id="PF21307">
    <property type="entry name" value="Glyco_hydro_95_C"/>
    <property type="match status" value="1"/>
</dbReference>
<feature type="domain" description="Glycosyl hydrolase family 95 catalytic" evidence="3">
    <location>
        <begin position="242"/>
        <end position="501"/>
    </location>
</feature>
<accession>A0A9N9YKR2</accession>
<dbReference type="InterPro" id="IPR008928">
    <property type="entry name" value="6-hairpin_glycosidase_sf"/>
</dbReference>
<feature type="domain" description="Alpha fucosidase A-like C-terminal" evidence="2">
    <location>
        <begin position="519"/>
        <end position="564"/>
    </location>
</feature>
<reference evidence="4" key="1">
    <citation type="submission" date="2021-10" db="EMBL/GenBank/DDBJ databases">
        <authorList>
            <person name="Piombo E."/>
        </authorList>
    </citation>
    <scope>NUCLEOTIDE SEQUENCE</scope>
</reference>
<dbReference type="InterPro" id="IPR012341">
    <property type="entry name" value="6hp_glycosidase-like_sf"/>
</dbReference>
<dbReference type="Gene3D" id="2.60.40.1180">
    <property type="entry name" value="Golgi alpha-mannosidase II"/>
    <property type="match status" value="1"/>
</dbReference>
<dbReference type="PANTHER" id="PTHR31084">
    <property type="entry name" value="ALPHA-L-FUCOSIDASE 2"/>
    <property type="match status" value="1"/>
</dbReference>
<dbReference type="InterPro" id="IPR013780">
    <property type="entry name" value="Glyco_hydro_b"/>
</dbReference>
<protein>
    <submittedName>
        <fullName evidence="4">Uncharacterized protein</fullName>
    </submittedName>
</protein>
<dbReference type="Gene3D" id="1.50.10.10">
    <property type="match status" value="1"/>
</dbReference>
<evidence type="ECO:0000259" key="3">
    <source>
        <dbReference type="Pfam" id="PF22124"/>
    </source>
</evidence>
<keyword evidence="5" id="KW-1185">Reference proteome</keyword>
<name>A0A9N9YKR2_9HYPO</name>
<dbReference type="InterPro" id="IPR054363">
    <property type="entry name" value="GH95_cat"/>
</dbReference>
<dbReference type="OrthoDB" id="2848340at2759"/>
<evidence type="ECO:0000256" key="1">
    <source>
        <dbReference type="SAM" id="SignalP"/>
    </source>
</evidence>
<dbReference type="SUPFAM" id="SSF48208">
    <property type="entry name" value="Six-hairpin glycosidases"/>
    <property type="match status" value="1"/>
</dbReference>